<dbReference type="EMBL" id="GBRH01252589">
    <property type="protein sequence ID" value="JAD45306.1"/>
    <property type="molecule type" value="Transcribed_RNA"/>
</dbReference>
<proteinExistence type="predicted"/>
<organism evidence="1">
    <name type="scientific">Arundo donax</name>
    <name type="common">Giant reed</name>
    <name type="synonym">Donax arundinaceus</name>
    <dbReference type="NCBI Taxonomy" id="35708"/>
    <lineage>
        <taxon>Eukaryota</taxon>
        <taxon>Viridiplantae</taxon>
        <taxon>Streptophyta</taxon>
        <taxon>Embryophyta</taxon>
        <taxon>Tracheophyta</taxon>
        <taxon>Spermatophyta</taxon>
        <taxon>Magnoliopsida</taxon>
        <taxon>Liliopsida</taxon>
        <taxon>Poales</taxon>
        <taxon>Poaceae</taxon>
        <taxon>PACMAD clade</taxon>
        <taxon>Arundinoideae</taxon>
        <taxon>Arundineae</taxon>
        <taxon>Arundo</taxon>
    </lineage>
</organism>
<reference evidence="1" key="2">
    <citation type="journal article" date="2015" name="Data Brief">
        <title>Shoot transcriptome of the giant reed, Arundo donax.</title>
        <authorList>
            <person name="Barrero R.A."/>
            <person name="Guerrero F.D."/>
            <person name="Moolhuijzen P."/>
            <person name="Goolsby J.A."/>
            <person name="Tidwell J."/>
            <person name="Bellgard S.E."/>
            <person name="Bellgard M.I."/>
        </authorList>
    </citation>
    <scope>NUCLEOTIDE SEQUENCE</scope>
    <source>
        <tissue evidence="1">Shoot tissue taken approximately 20 cm above the soil surface</tissue>
    </source>
</reference>
<accession>A0A0A9A2H9</accession>
<protein>
    <submittedName>
        <fullName evidence="1">Uncharacterized protein</fullName>
    </submittedName>
</protein>
<dbReference type="AlphaFoldDB" id="A0A0A9A2H9"/>
<name>A0A0A9A2H9_ARUDO</name>
<reference evidence="1" key="1">
    <citation type="submission" date="2014-09" db="EMBL/GenBank/DDBJ databases">
        <authorList>
            <person name="Magalhaes I.L.F."/>
            <person name="Oliveira U."/>
            <person name="Santos F.R."/>
            <person name="Vidigal T.H.D.A."/>
            <person name="Brescovit A.D."/>
            <person name="Santos A.J."/>
        </authorList>
    </citation>
    <scope>NUCLEOTIDE SEQUENCE</scope>
    <source>
        <tissue evidence="1">Shoot tissue taken approximately 20 cm above the soil surface</tissue>
    </source>
</reference>
<sequence>MVSKGENFPTETSPVRQGDAITRLLWTKTGSFFRMPIFIQIDRKNPIFPPNWSTKSKLSGAANLRSRSCKSSARLRIGNISARYRTKPVQWNQHQVHGCEKKNPHELGGKVLDCKEEAKYFPLSV</sequence>
<evidence type="ECO:0000313" key="1">
    <source>
        <dbReference type="EMBL" id="JAD45306.1"/>
    </source>
</evidence>